<feature type="compositionally biased region" description="Polar residues" evidence="1">
    <location>
        <begin position="31"/>
        <end position="48"/>
    </location>
</feature>
<feature type="non-terminal residue" evidence="2">
    <location>
        <position position="1"/>
    </location>
</feature>
<evidence type="ECO:0000256" key="1">
    <source>
        <dbReference type="SAM" id="MobiDB-lite"/>
    </source>
</evidence>
<dbReference type="EMBL" id="GAIX01011876">
    <property type="protein sequence ID" value="JAA80684.1"/>
    <property type="molecule type" value="Transcribed_RNA"/>
</dbReference>
<feature type="region of interest" description="Disordered" evidence="1">
    <location>
        <begin position="1"/>
        <end position="48"/>
    </location>
</feature>
<reference evidence="2" key="2">
    <citation type="submission" date="2013-05" db="EMBL/GenBank/DDBJ databases">
        <authorList>
            <person name="Carter J.-M."/>
            <person name="Baker S.C."/>
            <person name="Pink R."/>
            <person name="Carter D.R.F."/>
            <person name="Collins A."/>
            <person name="Tomlin J."/>
            <person name="Gibbs M."/>
            <person name="Breuker C.J."/>
        </authorList>
    </citation>
    <scope>NUCLEOTIDE SEQUENCE</scope>
    <source>
        <tissue evidence="2">Ovary</tissue>
    </source>
</reference>
<evidence type="ECO:0000313" key="2">
    <source>
        <dbReference type="EMBL" id="JAA80684.1"/>
    </source>
</evidence>
<feature type="non-terminal residue" evidence="2">
    <location>
        <position position="67"/>
    </location>
</feature>
<accession>S4NUD1</accession>
<organism evidence="2">
    <name type="scientific">Pararge aegeria</name>
    <name type="common">speckled wood butterfly</name>
    <dbReference type="NCBI Taxonomy" id="116150"/>
    <lineage>
        <taxon>Eukaryota</taxon>
        <taxon>Metazoa</taxon>
        <taxon>Ecdysozoa</taxon>
        <taxon>Arthropoda</taxon>
        <taxon>Hexapoda</taxon>
        <taxon>Insecta</taxon>
        <taxon>Pterygota</taxon>
        <taxon>Neoptera</taxon>
        <taxon>Endopterygota</taxon>
        <taxon>Lepidoptera</taxon>
        <taxon>Glossata</taxon>
        <taxon>Ditrysia</taxon>
        <taxon>Papilionoidea</taxon>
        <taxon>Nymphalidae</taxon>
        <taxon>Satyrinae</taxon>
        <taxon>Satyrini</taxon>
        <taxon>Parargina</taxon>
        <taxon>Pararge</taxon>
    </lineage>
</organism>
<proteinExistence type="predicted"/>
<protein>
    <submittedName>
        <fullName evidence="2">Uncharacterized protein</fullName>
    </submittedName>
</protein>
<feature type="compositionally biased region" description="Low complexity" evidence="1">
    <location>
        <begin position="1"/>
        <end position="23"/>
    </location>
</feature>
<sequence>TRSNNTRSNNTRSNNTRNNTPRSCIPLSYIPCSSTSPSNMPRSRVSTRGTMKIKLSPMLTHLIPNGK</sequence>
<reference evidence="2" key="1">
    <citation type="journal article" date="2013" name="BMC Genomics">
        <title>Unscrambling butterfly oogenesis.</title>
        <authorList>
            <person name="Carter J.M."/>
            <person name="Baker S.C."/>
            <person name="Pink R."/>
            <person name="Carter D.R."/>
            <person name="Collins A."/>
            <person name="Tomlin J."/>
            <person name="Gibbs M."/>
            <person name="Breuker C.J."/>
        </authorList>
    </citation>
    <scope>NUCLEOTIDE SEQUENCE</scope>
    <source>
        <tissue evidence="2">Ovary</tissue>
    </source>
</reference>
<dbReference type="AlphaFoldDB" id="S4NUD1"/>
<name>S4NUD1_9NEOP</name>